<keyword evidence="2" id="KW-1133">Transmembrane helix</keyword>
<dbReference type="Pfam" id="PF00990">
    <property type="entry name" value="GGDEF"/>
    <property type="match status" value="1"/>
</dbReference>
<feature type="transmembrane region" description="Helical" evidence="2">
    <location>
        <begin position="12"/>
        <end position="30"/>
    </location>
</feature>
<dbReference type="InterPro" id="IPR003018">
    <property type="entry name" value="GAF"/>
</dbReference>
<dbReference type="NCBIfam" id="TIGR00254">
    <property type="entry name" value="GGDEF"/>
    <property type="match status" value="1"/>
</dbReference>
<dbReference type="Pfam" id="PF13185">
    <property type="entry name" value="GAF_2"/>
    <property type="match status" value="1"/>
</dbReference>
<dbReference type="AlphaFoldDB" id="A0A1Z5HXX6"/>
<name>A0A1Z5HXX6_9FIRM</name>
<evidence type="ECO:0000256" key="1">
    <source>
        <dbReference type="SAM" id="Coils"/>
    </source>
</evidence>
<dbReference type="CDD" id="cd01949">
    <property type="entry name" value="GGDEF"/>
    <property type="match status" value="1"/>
</dbReference>
<feature type="domain" description="GGDEF" evidence="3">
    <location>
        <begin position="455"/>
        <end position="582"/>
    </location>
</feature>
<proteinExistence type="predicted"/>
<dbReference type="Pfam" id="PF01590">
    <property type="entry name" value="GAF"/>
    <property type="match status" value="1"/>
</dbReference>
<sequence>MTLVKSGQHLNRIGIAFSVIIVLWGLHLLYDRLILFHSLTAEAVFVGGGAALLGIFLLIKFTRCMNRQWEEQAKAYQELQKELEQKVKELTALHYLSQEEYLTQSLELFLQHLLETTCQIFQAPAGEVLLLDEDTGELTYKAAFGLSKEYVSRIKFKPGEGIIGRSALGEIVCTEDLNKDPRVKYPLENRLEGFRALMSVPLRLNEKIIGVMAVRAVEPRTFSSEDAQLLSTMANHAAHAIERQMMYRQLKEANEKLTLLYRIGKTLAKKLDLDEVFATLLEEILKAVEIERCSLFEVDQETGVIRGKISSVMSKEEIEKIVLPLEKSPVGMAVASGNNTLVIEDVSKIQTLSEESRGVLEKFGIKSMAVVLIKYGEKVAGAITLSSADYYRFTPQELELVEAVAEQAGIAIENARLYEEVSRIAITDELTGLFTRIYFNRRLEEEWARANRYDSSLSLVMIDIDDFKQVNDTRGHKVGDEVLKKVAYIIKNNLRASDVAARYGGDEFVLILPDTAEEGAVSVAEKIRKAVSELSDPKVTISAGVAVYQPGKYKNAEEMLIAADMAMYSAKSNLKNRTYIIN</sequence>
<dbReference type="InterPro" id="IPR050469">
    <property type="entry name" value="Diguanylate_Cyclase"/>
</dbReference>
<accession>A0A1Z5HXX6</accession>
<gene>
    <name evidence="4" type="ORF">KKC1_33380</name>
</gene>
<protein>
    <submittedName>
        <fullName evidence="4">Diguanylate cyclase GGDEF domain-containing protein</fullName>
    </submittedName>
</protein>
<dbReference type="Gene3D" id="3.30.450.40">
    <property type="match status" value="2"/>
</dbReference>
<keyword evidence="2" id="KW-0472">Membrane</keyword>
<dbReference type="Proteomes" id="UP000197032">
    <property type="component" value="Unassembled WGS sequence"/>
</dbReference>
<evidence type="ECO:0000256" key="2">
    <source>
        <dbReference type="SAM" id="Phobius"/>
    </source>
</evidence>
<dbReference type="EMBL" id="BDGJ01000207">
    <property type="protein sequence ID" value="GAW94227.1"/>
    <property type="molecule type" value="Genomic_DNA"/>
</dbReference>
<feature type="coiled-coil region" evidence="1">
    <location>
        <begin position="66"/>
        <end position="93"/>
    </location>
</feature>
<feature type="transmembrane region" description="Helical" evidence="2">
    <location>
        <begin position="36"/>
        <end position="59"/>
    </location>
</feature>
<evidence type="ECO:0000313" key="4">
    <source>
        <dbReference type="EMBL" id="GAW94227.1"/>
    </source>
</evidence>
<keyword evidence="2" id="KW-0812">Transmembrane</keyword>
<dbReference type="SMART" id="SM00065">
    <property type="entry name" value="GAF"/>
    <property type="match status" value="2"/>
</dbReference>
<dbReference type="PANTHER" id="PTHR45138">
    <property type="entry name" value="REGULATORY COMPONENTS OF SENSORY TRANSDUCTION SYSTEM"/>
    <property type="match status" value="1"/>
</dbReference>
<evidence type="ECO:0000313" key="5">
    <source>
        <dbReference type="Proteomes" id="UP000197032"/>
    </source>
</evidence>
<dbReference type="InterPro" id="IPR029016">
    <property type="entry name" value="GAF-like_dom_sf"/>
</dbReference>
<dbReference type="GO" id="GO:0043709">
    <property type="term" value="P:cell adhesion involved in single-species biofilm formation"/>
    <property type="evidence" value="ECO:0007669"/>
    <property type="project" value="TreeGrafter"/>
</dbReference>
<dbReference type="Gene3D" id="3.30.70.270">
    <property type="match status" value="1"/>
</dbReference>
<dbReference type="GO" id="GO:0005886">
    <property type="term" value="C:plasma membrane"/>
    <property type="evidence" value="ECO:0007669"/>
    <property type="project" value="TreeGrafter"/>
</dbReference>
<dbReference type="GO" id="GO:0052621">
    <property type="term" value="F:diguanylate cyclase activity"/>
    <property type="evidence" value="ECO:0007669"/>
    <property type="project" value="TreeGrafter"/>
</dbReference>
<dbReference type="SUPFAM" id="SSF55781">
    <property type="entry name" value="GAF domain-like"/>
    <property type="match status" value="2"/>
</dbReference>
<dbReference type="PROSITE" id="PS50887">
    <property type="entry name" value="GGDEF"/>
    <property type="match status" value="1"/>
</dbReference>
<evidence type="ECO:0000259" key="3">
    <source>
        <dbReference type="PROSITE" id="PS50887"/>
    </source>
</evidence>
<dbReference type="PANTHER" id="PTHR45138:SF9">
    <property type="entry name" value="DIGUANYLATE CYCLASE DGCM-RELATED"/>
    <property type="match status" value="1"/>
</dbReference>
<dbReference type="SMART" id="SM00267">
    <property type="entry name" value="GGDEF"/>
    <property type="match status" value="1"/>
</dbReference>
<comment type="caution">
    <text evidence="4">The sequence shown here is derived from an EMBL/GenBank/DDBJ whole genome shotgun (WGS) entry which is preliminary data.</text>
</comment>
<dbReference type="OrthoDB" id="9783388at2"/>
<dbReference type="GO" id="GO:1902201">
    <property type="term" value="P:negative regulation of bacterial-type flagellum-dependent cell motility"/>
    <property type="evidence" value="ECO:0007669"/>
    <property type="project" value="TreeGrafter"/>
</dbReference>
<dbReference type="InterPro" id="IPR000160">
    <property type="entry name" value="GGDEF_dom"/>
</dbReference>
<keyword evidence="5" id="KW-1185">Reference proteome</keyword>
<dbReference type="RefSeq" id="WP_088555218.1">
    <property type="nucleotide sequence ID" value="NZ_BDGJ01000207.1"/>
</dbReference>
<dbReference type="InterPro" id="IPR029787">
    <property type="entry name" value="Nucleotide_cyclase"/>
</dbReference>
<dbReference type="SUPFAM" id="SSF55073">
    <property type="entry name" value="Nucleotide cyclase"/>
    <property type="match status" value="1"/>
</dbReference>
<reference evidence="5" key="1">
    <citation type="journal article" date="2017" name="Appl. Environ. Microbiol.">
        <title>Genomic analysis of Calderihabitans maritimus KKC1, a thermophilic hydrogenogenic carboxydotrophic bacterium isolated from marine sediment.</title>
        <authorList>
            <person name="Omae K."/>
            <person name="Yoneda Y."/>
            <person name="Fukuyama Y."/>
            <person name="Yoshida T."/>
            <person name="Sako Y."/>
        </authorList>
    </citation>
    <scope>NUCLEOTIDE SEQUENCE [LARGE SCALE GENOMIC DNA]</scope>
    <source>
        <strain evidence="5">KKC1</strain>
    </source>
</reference>
<dbReference type="FunFam" id="3.30.70.270:FF:000001">
    <property type="entry name" value="Diguanylate cyclase domain protein"/>
    <property type="match status" value="1"/>
</dbReference>
<organism evidence="4 5">
    <name type="scientific">Calderihabitans maritimus</name>
    <dbReference type="NCBI Taxonomy" id="1246530"/>
    <lineage>
        <taxon>Bacteria</taxon>
        <taxon>Bacillati</taxon>
        <taxon>Bacillota</taxon>
        <taxon>Clostridia</taxon>
        <taxon>Neomoorellales</taxon>
        <taxon>Calderihabitantaceae</taxon>
        <taxon>Calderihabitans</taxon>
    </lineage>
</organism>
<dbReference type="InterPro" id="IPR043128">
    <property type="entry name" value="Rev_trsase/Diguanyl_cyclase"/>
</dbReference>
<keyword evidence="1" id="KW-0175">Coiled coil</keyword>